<feature type="coiled-coil region" evidence="1">
    <location>
        <begin position="116"/>
        <end position="143"/>
    </location>
</feature>
<dbReference type="EMBL" id="RHHQ01000013">
    <property type="protein sequence ID" value="RNB85863.1"/>
    <property type="molecule type" value="Genomic_DNA"/>
</dbReference>
<accession>A0A3M8DCY5</accession>
<evidence type="ECO:0000256" key="1">
    <source>
        <dbReference type="SAM" id="Coils"/>
    </source>
</evidence>
<evidence type="ECO:0008006" key="4">
    <source>
        <dbReference type="Google" id="ProtNLM"/>
    </source>
</evidence>
<evidence type="ECO:0000313" key="2">
    <source>
        <dbReference type="EMBL" id="RNB85863.1"/>
    </source>
</evidence>
<keyword evidence="1" id="KW-0175">Coiled coil</keyword>
<gene>
    <name evidence="2" type="ORF">EDM56_17845</name>
</gene>
<evidence type="ECO:0000313" key="3">
    <source>
        <dbReference type="Proteomes" id="UP000271031"/>
    </source>
</evidence>
<name>A0A3M8DCY5_9BACL</name>
<protein>
    <recommendedName>
        <fullName evidence="4">YgiT-type zinc finger protein</fullName>
    </recommendedName>
</protein>
<keyword evidence="3" id="KW-1185">Reference proteome</keyword>
<sequence>MGFCCGAGMIGSFGSVRHYKTMVHHVPIMYCPVCDRIEVLPAIAGEYEILVEYAQGDNAPEVDFREFVNVDHIANIFENCVMIDAGNNFGDILKQQIDLSLDLLGAAKMLEDDSWRKMLNDRLVKLTERLQQFNKRKQTSNRSA</sequence>
<organism evidence="2 3">
    <name type="scientific">Brevibacillus fluminis</name>
    <dbReference type="NCBI Taxonomy" id="511487"/>
    <lineage>
        <taxon>Bacteria</taxon>
        <taxon>Bacillati</taxon>
        <taxon>Bacillota</taxon>
        <taxon>Bacilli</taxon>
        <taxon>Bacillales</taxon>
        <taxon>Paenibacillaceae</taxon>
        <taxon>Brevibacillus</taxon>
    </lineage>
</organism>
<dbReference type="RefSeq" id="WP_122919275.1">
    <property type="nucleotide sequence ID" value="NZ_CM125436.1"/>
</dbReference>
<dbReference type="Proteomes" id="UP000271031">
    <property type="component" value="Unassembled WGS sequence"/>
</dbReference>
<dbReference type="OrthoDB" id="2381339at2"/>
<comment type="caution">
    <text evidence="2">The sequence shown here is derived from an EMBL/GenBank/DDBJ whole genome shotgun (WGS) entry which is preliminary data.</text>
</comment>
<proteinExistence type="predicted"/>
<reference evidence="2 3" key="1">
    <citation type="submission" date="2018-10" db="EMBL/GenBank/DDBJ databases">
        <title>Phylogenomics of Brevibacillus.</title>
        <authorList>
            <person name="Dunlap C."/>
        </authorList>
    </citation>
    <scope>NUCLEOTIDE SEQUENCE [LARGE SCALE GENOMIC DNA]</scope>
    <source>
        <strain evidence="2 3">JCM 15716</strain>
    </source>
</reference>
<dbReference type="AlphaFoldDB" id="A0A3M8DCY5"/>